<gene>
    <name evidence="1" type="ORF">EG68_01370</name>
</gene>
<accession>A0A8S9Z5X5</accession>
<name>A0A8S9Z5X5_9TREM</name>
<evidence type="ECO:0000313" key="1">
    <source>
        <dbReference type="EMBL" id="KAF7260926.1"/>
    </source>
</evidence>
<sequence length="209" mass="23778">NSHRSVILSRNGLRQIVNFTRSLLCWSEKFVEFLGLKCALCRHCSSGVLRFVPAKPLWVRFDVTRSAESWQKNETSAGSGLFTIFRSALPPRTELQEDDIKLLERFSLTDCGTEKCLTVLEEAIRYADPLLTESAFKGTTNEERWSRNSTVPMYSLVDEIYPEMSCPLRNDEVIVTTKLATVLVNQASVTWEGYYVAPPDRMFNGYVSC</sequence>
<dbReference type="AlphaFoldDB" id="A0A8S9Z5X5"/>
<organism evidence="1 2">
    <name type="scientific">Paragonimus skrjabini miyazakii</name>
    <dbReference type="NCBI Taxonomy" id="59628"/>
    <lineage>
        <taxon>Eukaryota</taxon>
        <taxon>Metazoa</taxon>
        <taxon>Spiralia</taxon>
        <taxon>Lophotrochozoa</taxon>
        <taxon>Platyhelminthes</taxon>
        <taxon>Trematoda</taxon>
        <taxon>Digenea</taxon>
        <taxon>Plagiorchiida</taxon>
        <taxon>Troglotremata</taxon>
        <taxon>Troglotrematidae</taxon>
        <taxon>Paragonimus</taxon>
    </lineage>
</organism>
<reference evidence="1" key="1">
    <citation type="submission" date="2019-07" db="EMBL/GenBank/DDBJ databases">
        <title>Annotation for the trematode Paragonimus miyazaki's.</title>
        <authorList>
            <person name="Choi Y.-J."/>
        </authorList>
    </citation>
    <scope>NUCLEOTIDE SEQUENCE</scope>
    <source>
        <strain evidence="1">Japan</strain>
    </source>
</reference>
<protein>
    <submittedName>
        <fullName evidence="1">Glutamyl-tRNA(Gln) amidotransferase subunit C mitochondrial</fullName>
    </submittedName>
</protein>
<evidence type="ECO:0000313" key="2">
    <source>
        <dbReference type="Proteomes" id="UP000822476"/>
    </source>
</evidence>
<proteinExistence type="predicted"/>
<dbReference type="OrthoDB" id="5394539at2759"/>
<feature type="non-terminal residue" evidence="1">
    <location>
        <position position="1"/>
    </location>
</feature>
<keyword evidence="2" id="KW-1185">Reference proteome</keyword>
<comment type="caution">
    <text evidence="1">The sequence shown here is derived from an EMBL/GenBank/DDBJ whole genome shotgun (WGS) entry which is preliminary data.</text>
</comment>
<dbReference type="Proteomes" id="UP000822476">
    <property type="component" value="Unassembled WGS sequence"/>
</dbReference>
<dbReference type="EMBL" id="JTDE01000560">
    <property type="protein sequence ID" value="KAF7260926.1"/>
    <property type="molecule type" value="Genomic_DNA"/>
</dbReference>